<sequence length="252" mass="26020">MHILKRRAEASPLHRRRPWRLLATLLTATALSASLASCTAAHGSSALGALPEEATAPAADVVVIGDSLSTGFMTSVDDAWPTLIQGKLAGATSSPASKGAPRSLYNAARNGAGYVTVGDQDETFGDEVRAAVTKQTKDVLFFGSDNDLGQDPQAITSAAEAALAQAHAQAPQATLIVVGPPSYTETPDAALTAIRDALQTASKAEGARFIDPITENWIAPDAANLLAADDEHPSVQGHQFLAGKMESILGIG</sequence>
<dbReference type="CDD" id="cd00229">
    <property type="entry name" value="SGNH_hydrolase"/>
    <property type="match status" value="1"/>
</dbReference>
<protein>
    <submittedName>
        <fullName evidence="3">SGNH/GDSL hydrolase family protein</fullName>
    </submittedName>
</protein>
<evidence type="ECO:0000313" key="3">
    <source>
        <dbReference type="EMBL" id="MDP5228494.1"/>
    </source>
</evidence>
<keyword evidence="4" id="KW-1185">Reference proteome</keyword>
<name>A0ABT9ISA5_9MICC</name>
<dbReference type="Proteomes" id="UP001232725">
    <property type="component" value="Unassembled WGS sequence"/>
</dbReference>
<dbReference type="GO" id="GO:0016787">
    <property type="term" value="F:hydrolase activity"/>
    <property type="evidence" value="ECO:0007669"/>
    <property type="project" value="UniProtKB-KW"/>
</dbReference>
<evidence type="ECO:0000259" key="2">
    <source>
        <dbReference type="Pfam" id="PF13472"/>
    </source>
</evidence>
<dbReference type="SUPFAM" id="SSF52266">
    <property type="entry name" value="SGNH hydrolase"/>
    <property type="match status" value="1"/>
</dbReference>
<dbReference type="Gene3D" id="3.40.50.1110">
    <property type="entry name" value="SGNH hydrolase"/>
    <property type="match status" value="1"/>
</dbReference>
<dbReference type="InterPro" id="IPR013830">
    <property type="entry name" value="SGNH_hydro"/>
</dbReference>
<accession>A0ABT9ISA5</accession>
<proteinExistence type="predicted"/>
<comment type="caution">
    <text evidence="3">The sequence shown here is derived from an EMBL/GenBank/DDBJ whole genome shotgun (WGS) entry which is preliminary data.</text>
</comment>
<dbReference type="Pfam" id="PF13472">
    <property type="entry name" value="Lipase_GDSL_2"/>
    <property type="match status" value="1"/>
</dbReference>
<organism evidence="3 4">
    <name type="scientific">Arthrobacter horti</name>
    <dbReference type="NCBI Taxonomy" id="3068273"/>
    <lineage>
        <taxon>Bacteria</taxon>
        <taxon>Bacillati</taxon>
        <taxon>Actinomycetota</taxon>
        <taxon>Actinomycetes</taxon>
        <taxon>Micrococcales</taxon>
        <taxon>Micrococcaceae</taxon>
        <taxon>Arthrobacter</taxon>
    </lineage>
</organism>
<dbReference type="EMBL" id="JAVALS010000016">
    <property type="protein sequence ID" value="MDP5228494.1"/>
    <property type="molecule type" value="Genomic_DNA"/>
</dbReference>
<keyword evidence="1" id="KW-0732">Signal</keyword>
<dbReference type="InterPro" id="IPR036514">
    <property type="entry name" value="SGNH_hydro_sf"/>
</dbReference>
<keyword evidence="3" id="KW-0378">Hydrolase</keyword>
<gene>
    <name evidence="3" type="ORF">Q9R02_15135</name>
</gene>
<feature type="chain" id="PRO_5045487816" evidence="1">
    <location>
        <begin position="37"/>
        <end position="252"/>
    </location>
</feature>
<reference evidence="3 4" key="1">
    <citation type="submission" date="2023-08" db="EMBL/GenBank/DDBJ databases">
        <title>Arthrobacter horti sp. nov., isolated from forest soil.</title>
        <authorList>
            <person name="Park M."/>
        </authorList>
    </citation>
    <scope>NUCLEOTIDE SEQUENCE [LARGE SCALE GENOMIC DNA]</scope>
    <source>
        <strain evidence="3 4">YJM1</strain>
    </source>
</reference>
<feature type="signal peptide" evidence="1">
    <location>
        <begin position="1"/>
        <end position="36"/>
    </location>
</feature>
<evidence type="ECO:0000256" key="1">
    <source>
        <dbReference type="SAM" id="SignalP"/>
    </source>
</evidence>
<evidence type="ECO:0000313" key="4">
    <source>
        <dbReference type="Proteomes" id="UP001232725"/>
    </source>
</evidence>
<feature type="domain" description="SGNH hydrolase-type esterase" evidence="2">
    <location>
        <begin position="63"/>
        <end position="239"/>
    </location>
</feature>
<dbReference type="RefSeq" id="WP_305997539.1">
    <property type="nucleotide sequence ID" value="NZ_JAVALS010000016.1"/>
</dbReference>